<dbReference type="CDD" id="cd05379">
    <property type="entry name" value="CAP_bacterial"/>
    <property type="match status" value="1"/>
</dbReference>
<feature type="region of interest" description="Disordered" evidence="1">
    <location>
        <begin position="49"/>
        <end position="127"/>
    </location>
</feature>
<reference evidence="4" key="2">
    <citation type="submission" date="2020-09" db="EMBL/GenBank/DDBJ databases">
        <authorList>
            <person name="Sun Q."/>
            <person name="Ohkuma M."/>
        </authorList>
    </citation>
    <scope>NUCLEOTIDE SEQUENCE</scope>
    <source>
        <strain evidence="4">JCM 3091</strain>
    </source>
</reference>
<feature type="domain" description="SCP" evidence="3">
    <location>
        <begin position="132"/>
        <end position="247"/>
    </location>
</feature>
<comment type="caution">
    <text evidence="4">The sequence shown here is derived from an EMBL/GenBank/DDBJ whole genome shotgun (WGS) entry which is preliminary data.</text>
</comment>
<evidence type="ECO:0000259" key="3">
    <source>
        <dbReference type="Pfam" id="PF00188"/>
    </source>
</evidence>
<dbReference type="InterPro" id="IPR035940">
    <property type="entry name" value="CAP_sf"/>
</dbReference>
<dbReference type="Gene3D" id="3.40.33.10">
    <property type="entry name" value="CAP"/>
    <property type="match status" value="1"/>
</dbReference>
<feature type="compositionally biased region" description="Pro residues" evidence="1">
    <location>
        <begin position="101"/>
        <end position="116"/>
    </location>
</feature>
<name>A0A8J3FJA0_9ACTN</name>
<organism evidence="4 5">
    <name type="scientific">Pilimelia terevasa</name>
    <dbReference type="NCBI Taxonomy" id="53372"/>
    <lineage>
        <taxon>Bacteria</taxon>
        <taxon>Bacillati</taxon>
        <taxon>Actinomycetota</taxon>
        <taxon>Actinomycetes</taxon>
        <taxon>Micromonosporales</taxon>
        <taxon>Micromonosporaceae</taxon>
        <taxon>Pilimelia</taxon>
    </lineage>
</organism>
<evidence type="ECO:0000256" key="2">
    <source>
        <dbReference type="SAM" id="SignalP"/>
    </source>
</evidence>
<dbReference type="Pfam" id="PF00188">
    <property type="entry name" value="CAP"/>
    <property type="match status" value="1"/>
</dbReference>
<protein>
    <recommendedName>
        <fullName evidence="3">SCP domain-containing protein</fullName>
    </recommendedName>
</protein>
<feature type="compositionally biased region" description="Pro residues" evidence="1">
    <location>
        <begin position="58"/>
        <end position="73"/>
    </location>
</feature>
<proteinExistence type="predicted"/>
<sequence length="250" mass="25861">MTRPFPADPHTALRRLARPLLAASALLAVASGTGACAVDNGTARGVPAADAAADVAADPPPGGEPPTATPAAPPADARPTAAPSPTAGRQNPPPRRRPDAPARPPAPRKPAPPKPAPADRGASTAQEREVTRLINIQRRRHGCGAVTIDAKLLRAARGHSADMAARQYFSHTGKDGRQPWDRAAAAGFRSRSVSENIAMGTGVDAARVVRMWMDSPGHRANILRCGSGVTAVGRAARGGTAYWTQMFGGR</sequence>
<dbReference type="PANTHER" id="PTHR31157:SF1">
    <property type="entry name" value="SCP DOMAIN-CONTAINING PROTEIN"/>
    <property type="match status" value="1"/>
</dbReference>
<dbReference type="AlphaFoldDB" id="A0A8J3FJA0"/>
<feature type="compositionally biased region" description="Low complexity" evidence="1">
    <location>
        <begin position="74"/>
        <end position="88"/>
    </location>
</feature>
<evidence type="ECO:0000313" key="4">
    <source>
        <dbReference type="EMBL" id="GGK28259.1"/>
    </source>
</evidence>
<dbReference type="SUPFAM" id="SSF55797">
    <property type="entry name" value="PR-1-like"/>
    <property type="match status" value="1"/>
</dbReference>
<reference evidence="4" key="1">
    <citation type="journal article" date="2014" name="Int. J. Syst. Evol. Microbiol.">
        <title>Complete genome sequence of Corynebacterium casei LMG S-19264T (=DSM 44701T), isolated from a smear-ripened cheese.</title>
        <authorList>
            <consortium name="US DOE Joint Genome Institute (JGI-PGF)"/>
            <person name="Walter F."/>
            <person name="Albersmeier A."/>
            <person name="Kalinowski J."/>
            <person name="Ruckert C."/>
        </authorList>
    </citation>
    <scope>NUCLEOTIDE SEQUENCE</scope>
    <source>
        <strain evidence="4">JCM 3091</strain>
    </source>
</reference>
<dbReference type="InterPro" id="IPR014044">
    <property type="entry name" value="CAP_dom"/>
</dbReference>
<dbReference type="Proteomes" id="UP000662200">
    <property type="component" value="Unassembled WGS sequence"/>
</dbReference>
<keyword evidence="2" id="KW-0732">Signal</keyword>
<evidence type="ECO:0000313" key="5">
    <source>
        <dbReference type="Proteomes" id="UP000662200"/>
    </source>
</evidence>
<dbReference type="PANTHER" id="PTHR31157">
    <property type="entry name" value="SCP DOMAIN-CONTAINING PROTEIN"/>
    <property type="match status" value="1"/>
</dbReference>
<dbReference type="EMBL" id="BMQC01000006">
    <property type="protein sequence ID" value="GGK28259.1"/>
    <property type="molecule type" value="Genomic_DNA"/>
</dbReference>
<gene>
    <name evidence="4" type="ORF">GCM10010124_21140</name>
</gene>
<accession>A0A8J3FJA0</accession>
<evidence type="ECO:0000256" key="1">
    <source>
        <dbReference type="SAM" id="MobiDB-lite"/>
    </source>
</evidence>
<feature type="signal peptide" evidence="2">
    <location>
        <begin position="1"/>
        <end position="37"/>
    </location>
</feature>
<dbReference type="RefSeq" id="WP_189114078.1">
    <property type="nucleotide sequence ID" value="NZ_BMQC01000006.1"/>
</dbReference>
<keyword evidence="5" id="KW-1185">Reference proteome</keyword>
<feature type="chain" id="PRO_5035150457" description="SCP domain-containing protein" evidence="2">
    <location>
        <begin position="38"/>
        <end position="250"/>
    </location>
</feature>